<dbReference type="InterPro" id="IPR016187">
    <property type="entry name" value="CTDL_fold"/>
</dbReference>
<evidence type="ECO:0000313" key="4">
    <source>
        <dbReference type="Proteomes" id="UP000275408"/>
    </source>
</evidence>
<feature type="non-terminal residue" evidence="3">
    <location>
        <position position="1"/>
    </location>
</feature>
<sequence>CGVIEDFRKRWFDRGCGWWLAARPCNKIRRAYICESPLTNRTCKQGYSLAEDRCYKIVTSLRLIWEDAQWDCLTQNSSLAVINTKKNFERVASLLSTVKWRYSFFVGLVRNLSSWSWIDGISIDPYLFQAGYPKIRDKEENCIAFSGYTPDIINVGCNNGYAYACQSAQAVVGNVAFGSLTDHSSLATGSNSSFVVDDNLTTCFSSKV</sequence>
<dbReference type="InterPro" id="IPR001304">
    <property type="entry name" value="C-type_lectin-like"/>
</dbReference>
<name>A0A3M6T946_POCDA</name>
<dbReference type="AlphaFoldDB" id="A0A3M6T946"/>
<dbReference type="Gene3D" id="3.10.100.10">
    <property type="entry name" value="Mannose-Binding Protein A, subunit A"/>
    <property type="match status" value="1"/>
</dbReference>
<reference evidence="3 4" key="1">
    <citation type="journal article" date="2018" name="Sci. Rep.">
        <title>Comparative analysis of the Pocillopora damicornis genome highlights role of immune system in coral evolution.</title>
        <authorList>
            <person name="Cunning R."/>
            <person name="Bay R.A."/>
            <person name="Gillette P."/>
            <person name="Baker A.C."/>
            <person name="Traylor-Knowles N."/>
        </authorList>
    </citation>
    <scope>NUCLEOTIDE SEQUENCE [LARGE SCALE GENOMIC DNA]</scope>
    <source>
        <strain evidence="3">RSMAS</strain>
        <tissue evidence="3">Whole animal</tissue>
    </source>
</reference>
<dbReference type="SUPFAM" id="SSF56436">
    <property type="entry name" value="C-type lectin-like"/>
    <property type="match status" value="1"/>
</dbReference>
<evidence type="ECO:0000313" key="3">
    <source>
        <dbReference type="EMBL" id="RMX37930.1"/>
    </source>
</evidence>
<keyword evidence="4" id="KW-1185">Reference proteome</keyword>
<evidence type="ECO:0000259" key="2">
    <source>
        <dbReference type="PROSITE" id="PS50041"/>
    </source>
</evidence>
<keyword evidence="1" id="KW-0430">Lectin</keyword>
<dbReference type="SMART" id="SM00034">
    <property type="entry name" value="CLECT"/>
    <property type="match status" value="1"/>
</dbReference>
<dbReference type="InterPro" id="IPR016186">
    <property type="entry name" value="C-type_lectin-like/link_sf"/>
</dbReference>
<organism evidence="3 4">
    <name type="scientific">Pocillopora damicornis</name>
    <name type="common">Cauliflower coral</name>
    <name type="synonym">Millepora damicornis</name>
    <dbReference type="NCBI Taxonomy" id="46731"/>
    <lineage>
        <taxon>Eukaryota</taxon>
        <taxon>Metazoa</taxon>
        <taxon>Cnidaria</taxon>
        <taxon>Anthozoa</taxon>
        <taxon>Hexacorallia</taxon>
        <taxon>Scleractinia</taxon>
        <taxon>Astrocoeniina</taxon>
        <taxon>Pocilloporidae</taxon>
        <taxon>Pocillopora</taxon>
    </lineage>
</organism>
<dbReference type="CDD" id="cd00037">
    <property type="entry name" value="CLECT"/>
    <property type="match status" value="1"/>
</dbReference>
<evidence type="ECO:0000256" key="1">
    <source>
        <dbReference type="ARBA" id="ARBA00022734"/>
    </source>
</evidence>
<dbReference type="GO" id="GO:0005886">
    <property type="term" value="C:plasma membrane"/>
    <property type="evidence" value="ECO:0007669"/>
    <property type="project" value="TreeGrafter"/>
</dbReference>
<dbReference type="PROSITE" id="PS50041">
    <property type="entry name" value="C_TYPE_LECTIN_2"/>
    <property type="match status" value="1"/>
</dbReference>
<accession>A0A3M6T946</accession>
<dbReference type="Proteomes" id="UP000275408">
    <property type="component" value="Unassembled WGS sequence"/>
</dbReference>
<proteinExistence type="predicted"/>
<dbReference type="PANTHER" id="PTHR46746">
    <property type="entry name" value="KILLER CELL LECTIN-LIKE RECEPTOR SUBFAMILY F MEMBER 2"/>
    <property type="match status" value="1"/>
</dbReference>
<dbReference type="GO" id="GO:0030246">
    <property type="term" value="F:carbohydrate binding"/>
    <property type="evidence" value="ECO:0007669"/>
    <property type="project" value="UniProtKB-KW"/>
</dbReference>
<dbReference type="OrthoDB" id="5987576at2759"/>
<dbReference type="EMBL" id="RCHS01004064">
    <property type="protein sequence ID" value="RMX37930.1"/>
    <property type="molecule type" value="Genomic_DNA"/>
</dbReference>
<dbReference type="PANTHER" id="PTHR46746:SF3">
    <property type="entry name" value="C-TYPE LECTIN DOMAIN-CONTAINING PROTEIN-RELATED"/>
    <property type="match status" value="1"/>
</dbReference>
<gene>
    <name evidence="3" type="ORF">pdam_00022378</name>
</gene>
<feature type="domain" description="C-type lectin" evidence="2">
    <location>
        <begin position="50"/>
        <end position="166"/>
    </location>
</feature>
<protein>
    <recommendedName>
        <fullName evidence="2">C-type lectin domain-containing protein</fullName>
    </recommendedName>
</protein>
<comment type="caution">
    <text evidence="3">The sequence shown here is derived from an EMBL/GenBank/DDBJ whole genome shotgun (WGS) entry which is preliminary data.</text>
</comment>
<feature type="non-terminal residue" evidence="3">
    <location>
        <position position="208"/>
    </location>
</feature>
<dbReference type="Pfam" id="PF00059">
    <property type="entry name" value="Lectin_C"/>
    <property type="match status" value="1"/>
</dbReference>
<dbReference type="InterPro" id="IPR051379">
    <property type="entry name" value="C-type_Lectin_Receptor_IMM"/>
</dbReference>